<dbReference type="Gene3D" id="3.10.620.30">
    <property type="match status" value="1"/>
</dbReference>
<evidence type="ECO:0000259" key="2">
    <source>
        <dbReference type="Pfam" id="PF01841"/>
    </source>
</evidence>
<dbReference type="Proteomes" id="UP000077552">
    <property type="component" value="Unassembled WGS sequence"/>
</dbReference>
<evidence type="ECO:0000313" key="4">
    <source>
        <dbReference type="Proteomes" id="UP000077552"/>
    </source>
</evidence>
<organism evidence="3 4">
    <name type="scientific">Aequorivita soesokkakensis</name>
    <dbReference type="NCBI Taxonomy" id="1385699"/>
    <lineage>
        <taxon>Bacteria</taxon>
        <taxon>Pseudomonadati</taxon>
        <taxon>Bacteroidota</taxon>
        <taxon>Flavobacteriia</taxon>
        <taxon>Flavobacteriales</taxon>
        <taxon>Flavobacteriaceae</taxon>
        <taxon>Aequorivita</taxon>
    </lineage>
</organism>
<protein>
    <recommendedName>
        <fullName evidence="2">Transglutaminase-like domain-containing protein</fullName>
    </recommendedName>
</protein>
<proteinExistence type="predicted"/>
<dbReference type="OrthoDB" id="98874at2"/>
<dbReference type="STRING" id="1385699.A7A78_07995"/>
<dbReference type="InterPro" id="IPR002931">
    <property type="entry name" value="Transglutaminase-like"/>
</dbReference>
<evidence type="ECO:0000313" key="3">
    <source>
        <dbReference type="EMBL" id="OAD90147.1"/>
    </source>
</evidence>
<dbReference type="AlphaFoldDB" id="A0A1A9LAQ2"/>
<name>A0A1A9LAQ2_9FLAO</name>
<reference evidence="3 4" key="1">
    <citation type="submission" date="2016-05" db="EMBL/GenBank/DDBJ databases">
        <title>Genome sequencing of Vitellibacter soesokkakensis RSSK-12.</title>
        <authorList>
            <person name="Thevarajoo S."/>
            <person name="Selvaratnam C."/>
            <person name="Goh K.M."/>
            <person name="Chan K.-G."/>
            <person name="Chong C.S."/>
        </authorList>
    </citation>
    <scope>NUCLEOTIDE SEQUENCE [LARGE SCALE GENOMIC DNA]</scope>
    <source>
        <strain evidence="3 4">RSSK-12</strain>
    </source>
</reference>
<sequence length="656" mass="75863">MQIKNLLLIACFSISLFSYAQTPPPVPTFGEPLPEEFAMDHYTPDPEAPAVVLYERANNFLDIYDGSIMIAKEVHVKIKVFDAKRFENATIEIPYYSQKNNSEEIKNIKVISHNGALKTFLADKDIFTVDEYPRWSIKKFTFPNIKDGSILEYSYRKESFFFSNFGNWQFQGNMPKIYSELYTKIPGNMRYNRTLYGPKKLDINNAEIVKNCFTLPGYGVNADCEAATYAMKHVPAVKEEKYMLALENYVSGMGYEMIEFLDFRGDKHLYTKSWDDVDNVFKYDKDLGRQLKYSGYFKDAIPANIMNTQGQLEKAKAIYYYIQNQMAWDGKYRIFSEVRVKEAFERKSGNSSEINLALINALDAAGIDAKIMLITTRDFRQPTMQYPVLNDFIYALVYLKIGDETYLLDATDKYTPFGVLPFRDLCPQGRVMDFKKGSFWEPIVPINKNMHYVNMQLAADDKGLFSGKVNEVSTGYIAVPMRRENNNRNKEDIIKRKQSRNETLDITNLQIENEKDLEQPYKETYDITVHEQPVGDKLFVFPFLMETYFSENPFTKETRQYPIDFGIPVMNNYLVSIDVKDQYEIVKVPENKSLKLPENDGELSVVYDVSGSKINVRLSVKLNNPSFPTEAYPALKQFFASLVKIQSEEPIQLKKL</sequence>
<dbReference type="EMBL" id="LXIE01000050">
    <property type="protein sequence ID" value="OAD90147.1"/>
    <property type="molecule type" value="Genomic_DNA"/>
</dbReference>
<comment type="caution">
    <text evidence="3">The sequence shown here is derived from an EMBL/GenBank/DDBJ whole genome shotgun (WGS) entry which is preliminary data.</text>
</comment>
<feature type="signal peptide" evidence="1">
    <location>
        <begin position="1"/>
        <end position="20"/>
    </location>
</feature>
<accession>A0A1A9LAQ2</accession>
<dbReference type="RefSeq" id="WP_068763172.1">
    <property type="nucleotide sequence ID" value="NZ_LXIE01000050.1"/>
</dbReference>
<keyword evidence="4" id="KW-1185">Reference proteome</keyword>
<feature type="chain" id="PRO_5008391975" description="Transglutaminase-like domain-containing protein" evidence="1">
    <location>
        <begin position="21"/>
        <end position="656"/>
    </location>
</feature>
<dbReference type="Gene3D" id="2.60.120.1130">
    <property type="match status" value="1"/>
</dbReference>
<evidence type="ECO:0000256" key="1">
    <source>
        <dbReference type="SAM" id="SignalP"/>
    </source>
</evidence>
<gene>
    <name evidence="3" type="ORF">A7A78_07995</name>
</gene>
<feature type="domain" description="Transglutaminase-like" evidence="2">
    <location>
        <begin position="307"/>
        <end position="378"/>
    </location>
</feature>
<keyword evidence="1" id="KW-0732">Signal</keyword>
<dbReference type="Pfam" id="PF01841">
    <property type="entry name" value="Transglut_core"/>
    <property type="match status" value="1"/>
</dbReference>
<dbReference type="Gene3D" id="2.60.40.3140">
    <property type="match status" value="1"/>
</dbReference>